<organism evidence="1 2">
    <name type="scientific">Gongylonema pulchrum</name>
    <dbReference type="NCBI Taxonomy" id="637853"/>
    <lineage>
        <taxon>Eukaryota</taxon>
        <taxon>Metazoa</taxon>
        <taxon>Ecdysozoa</taxon>
        <taxon>Nematoda</taxon>
        <taxon>Chromadorea</taxon>
        <taxon>Rhabditida</taxon>
        <taxon>Spirurina</taxon>
        <taxon>Spiruromorpha</taxon>
        <taxon>Spiruroidea</taxon>
        <taxon>Gongylonematidae</taxon>
        <taxon>Gongylonema</taxon>
    </lineage>
</organism>
<accession>A0A3P7Q283</accession>
<name>A0A3P7Q283_9BILA</name>
<reference evidence="1 2" key="1">
    <citation type="submission" date="2018-11" db="EMBL/GenBank/DDBJ databases">
        <authorList>
            <consortium name="Pathogen Informatics"/>
        </authorList>
    </citation>
    <scope>NUCLEOTIDE SEQUENCE [LARGE SCALE GENOMIC DNA]</scope>
</reference>
<dbReference type="Proteomes" id="UP000271098">
    <property type="component" value="Unassembled WGS sequence"/>
</dbReference>
<keyword evidence="2" id="KW-1185">Reference proteome</keyword>
<protein>
    <submittedName>
        <fullName evidence="1">Uncharacterized protein</fullName>
    </submittedName>
</protein>
<gene>
    <name evidence="1" type="ORF">GPUH_LOCUS27041</name>
</gene>
<evidence type="ECO:0000313" key="1">
    <source>
        <dbReference type="EMBL" id="VDN49857.1"/>
    </source>
</evidence>
<sequence length="61" mass="7168">MVTALNSSKFTRLTFRLMNSQQLWIRPSQDVLCIHLERSSALLVRSRTIRIRRSKHACLAR</sequence>
<proteinExistence type="predicted"/>
<evidence type="ECO:0000313" key="2">
    <source>
        <dbReference type="Proteomes" id="UP000271098"/>
    </source>
</evidence>
<dbReference type="EMBL" id="UYRT01117653">
    <property type="protein sequence ID" value="VDN49857.1"/>
    <property type="molecule type" value="Genomic_DNA"/>
</dbReference>
<dbReference type="AlphaFoldDB" id="A0A3P7Q283"/>